<organism evidence="1 2">
    <name type="scientific">Pristionchus pacificus</name>
    <name type="common">Parasitic nematode worm</name>
    <dbReference type="NCBI Taxonomy" id="54126"/>
    <lineage>
        <taxon>Eukaryota</taxon>
        <taxon>Metazoa</taxon>
        <taxon>Ecdysozoa</taxon>
        <taxon>Nematoda</taxon>
        <taxon>Chromadorea</taxon>
        <taxon>Rhabditida</taxon>
        <taxon>Rhabditina</taxon>
        <taxon>Diplogasteromorpha</taxon>
        <taxon>Diplogasteroidea</taxon>
        <taxon>Neodiplogasteridae</taxon>
        <taxon>Pristionchus</taxon>
    </lineage>
</organism>
<reference evidence="2" key="1">
    <citation type="journal article" date="2008" name="Nat. Genet.">
        <title>The Pristionchus pacificus genome provides a unique perspective on nematode lifestyle and parasitism.</title>
        <authorList>
            <person name="Dieterich C."/>
            <person name="Clifton S.W."/>
            <person name="Schuster L.N."/>
            <person name="Chinwalla A."/>
            <person name="Delehaunty K."/>
            <person name="Dinkelacker I."/>
            <person name="Fulton L."/>
            <person name="Fulton R."/>
            <person name="Godfrey J."/>
            <person name="Minx P."/>
            <person name="Mitreva M."/>
            <person name="Roeseler W."/>
            <person name="Tian H."/>
            <person name="Witte H."/>
            <person name="Yang S.P."/>
            <person name="Wilson R.K."/>
            <person name="Sommer R.J."/>
        </authorList>
    </citation>
    <scope>NUCLEOTIDE SEQUENCE [LARGE SCALE GENOMIC DNA]</scope>
    <source>
        <strain evidence="2">PS312</strain>
    </source>
</reference>
<accession>A0A2A6CRB5</accession>
<evidence type="ECO:0000313" key="2">
    <source>
        <dbReference type="Proteomes" id="UP000005239"/>
    </source>
</evidence>
<dbReference type="EnsemblMetazoa" id="PPA37823.1">
    <property type="protein sequence ID" value="PPA37823.1"/>
    <property type="gene ID" value="WBGene00276192"/>
</dbReference>
<dbReference type="OrthoDB" id="5771981at2759"/>
<sequence length="717" mass="81689">MCLLGGREIFDWLGVPCSKEKSITLPSPPSPSSIPLQEDSQKEIIVEEEEESFDAADKSDSQLLKLTENGLKSLQGKLELVIVAKKENDAFFYWEFPLWLSQSKLGGRNKPSNACTLISMSIAEAFFSDVNLSNILRLEQRREGFTEAQQIAMNWHKVCPPELIRLMKEAIVKGNTIYDEERKRATNSVFHTGNGPPKEILTIPDAVLARNRHGKRKKSLMYRLFHRFVRGGSRATEEIKDHSVMNEVDYIAVKGSIGKTLSRYAKFAIKHRAFAEWNIFCFIVICSEKAVSLVYRRDTDLFCLLDSHAHDGNKTGSIISVSTRRNFPKMAEWMERRFFMNSKDNRPQKFELSLLQMTNKMAISPINPNYPILTKIYHRPKSSPIKSYPNSSFLSLSQSSISNSESDIQSHSDVITISSKKRIKRDRNQSDKNRNSNGSLDDPVYTFIRPDLTVDDLTTFTLEKEWRNHDPYITPQFIYQNWLRSMGWKEEEDDDMENKDCDDEIVKISRNRRVRFADEINGVNDSVRSVSKQESPLIFSPPNFSPQEDSNSIDNLKMDSVTEFFPSLIKPTASIPVVSVDSSPPSNTLNINPNPFTHFSVLESSFPMPIHSFNLLSNSSSFDGSSTTFYYNPPIIRPPSISPQPKRFHPGNDEFHSAFHRVIPMEEMMIPSIPLNSTPWTPSDVTPSTPSKDTDDQSNASSFFIPFDILETLSQIN</sequence>
<protein>
    <submittedName>
        <fullName evidence="1">Uncharacterized protein</fullName>
    </submittedName>
</protein>
<keyword evidence="2" id="KW-1185">Reference proteome</keyword>
<gene>
    <name evidence="1" type="primary">WBGene00276192</name>
</gene>
<dbReference type="Proteomes" id="UP000005239">
    <property type="component" value="Unassembled WGS sequence"/>
</dbReference>
<proteinExistence type="predicted"/>
<evidence type="ECO:0000313" key="1">
    <source>
        <dbReference type="EnsemblMetazoa" id="PPA37823.1"/>
    </source>
</evidence>
<accession>A0A8R1UV42</accession>
<dbReference type="PANTHER" id="PTHR37962">
    <property type="entry name" value="MALE STERILE (3) 76CA"/>
    <property type="match status" value="1"/>
</dbReference>
<reference evidence="1" key="2">
    <citation type="submission" date="2022-06" db="UniProtKB">
        <authorList>
            <consortium name="EnsemblMetazoa"/>
        </authorList>
    </citation>
    <scope>IDENTIFICATION</scope>
    <source>
        <strain evidence="1">PS312</strain>
    </source>
</reference>
<dbReference type="PANTHER" id="PTHR37962:SF2">
    <property type="entry name" value="MALE STERILE (3) 76CA"/>
    <property type="match status" value="1"/>
</dbReference>
<dbReference type="AlphaFoldDB" id="A0A2A6CRB5"/>
<name>A0A2A6CRB5_PRIPA</name>